<dbReference type="Gene3D" id="3.40.140.10">
    <property type="entry name" value="Cytidine Deaminase, domain 2"/>
    <property type="match status" value="1"/>
</dbReference>
<evidence type="ECO:0000259" key="1">
    <source>
        <dbReference type="Pfam" id="PF08082"/>
    </source>
</evidence>
<dbReference type="GO" id="GO:0017070">
    <property type="term" value="F:U6 snRNA binding"/>
    <property type="evidence" value="ECO:0007669"/>
    <property type="project" value="InterPro"/>
</dbReference>
<geneLocation type="nucleomorph" evidence="8"/>
<dbReference type="InterPro" id="IPR012337">
    <property type="entry name" value="RNaseH-like_sf"/>
</dbReference>
<dbReference type="InterPro" id="IPR043172">
    <property type="entry name" value="Prp8_domainIV_palm"/>
</dbReference>
<feature type="domain" description="Pre-mRNA-processing-splicing factor 8 U6-snRNA-binding" evidence="4">
    <location>
        <begin position="1383"/>
        <end position="1540"/>
    </location>
</feature>
<feature type="domain" description="RNA recognition motif spliceosomal PrP8" evidence="6">
    <location>
        <begin position="927"/>
        <end position="1005"/>
    </location>
</feature>
<dbReference type="InterPro" id="IPR027652">
    <property type="entry name" value="PRP8"/>
</dbReference>
<dbReference type="PANTHER" id="PTHR11140">
    <property type="entry name" value="PRE-MRNA SPLICING FACTOR PRP8"/>
    <property type="match status" value="1"/>
</dbReference>
<feature type="domain" description="Pre-mRNA-processing-splicing factor 8 U5-snRNA-binding" evidence="5">
    <location>
        <begin position="1178"/>
        <end position="1313"/>
    </location>
</feature>
<dbReference type="GO" id="GO:0030619">
    <property type="term" value="F:U1 snRNA binding"/>
    <property type="evidence" value="ECO:0007669"/>
    <property type="project" value="TreeGrafter"/>
</dbReference>
<evidence type="ECO:0000259" key="4">
    <source>
        <dbReference type="Pfam" id="PF10596"/>
    </source>
</evidence>
<dbReference type="InterPro" id="IPR021983">
    <property type="entry name" value="PRP8_domainIV"/>
</dbReference>
<dbReference type="CDD" id="cd08056">
    <property type="entry name" value="MPN_PRP8"/>
    <property type="match status" value="1"/>
</dbReference>
<feature type="domain" description="PRP8" evidence="7">
    <location>
        <begin position="1703"/>
        <end position="1930"/>
    </location>
</feature>
<reference evidence="8 9" key="1">
    <citation type="journal article" date="2006" name="Proc. Natl. Acad. Sci. U.S.A.">
        <title>Complete nucleotide sequence of the chlorarachniophyte nucleomorph: nature's smallest nucleus.</title>
        <authorList>
            <person name="Gilson P.R."/>
            <person name="Su V."/>
            <person name="Slamovits C.H."/>
            <person name="Reith M.E."/>
            <person name="Keeling P.J."/>
            <person name="McFadden G.I."/>
        </authorList>
    </citation>
    <scope>NUCLEOTIDE SEQUENCE [LARGE SCALE GENOMIC DNA]</scope>
    <source>
        <strain evidence="9">CCMP621</strain>
    </source>
</reference>
<dbReference type="InterPro" id="IPR042516">
    <property type="entry name" value="Prp8_U5-snRNA-bd_sf"/>
</dbReference>
<dbReference type="PANTHER" id="PTHR11140:SF0">
    <property type="entry name" value="PRE-MRNA-PROCESSING-SPLICING FACTOR 8"/>
    <property type="match status" value="1"/>
</dbReference>
<dbReference type="Gene3D" id="3.90.1570.40">
    <property type="match status" value="1"/>
</dbReference>
<dbReference type="Pfam" id="PF08083">
    <property type="entry name" value="PROCN"/>
    <property type="match status" value="1"/>
</dbReference>
<dbReference type="Gene3D" id="1.20.80.40">
    <property type="match status" value="1"/>
</dbReference>
<dbReference type="Gene3D" id="3.30.43.40">
    <property type="entry name" value="Pre-mRNA-processing-splicing factor 8, U5-snRNA-binding domain"/>
    <property type="match status" value="1"/>
</dbReference>
<protein>
    <submittedName>
        <fullName evidence="8">mRNA splicing factor PRP8</fullName>
    </submittedName>
</protein>
<dbReference type="GO" id="GO:0000244">
    <property type="term" value="P:spliceosomal tri-snRNP complex assembly"/>
    <property type="evidence" value="ECO:0007669"/>
    <property type="project" value="TreeGrafter"/>
</dbReference>
<dbReference type="GO" id="GO:0097157">
    <property type="term" value="F:pre-mRNA intronic binding"/>
    <property type="evidence" value="ECO:0007669"/>
    <property type="project" value="TreeGrafter"/>
</dbReference>
<dbReference type="InterPro" id="IPR019580">
    <property type="entry name" value="Prp8_U6-snRNA-bd"/>
</dbReference>
<dbReference type="FunFam" id="3.90.1570.40:FF:000001">
    <property type="entry name" value="Pre-mRNA-processing-splicing factor 8"/>
    <property type="match status" value="1"/>
</dbReference>
<dbReference type="Pfam" id="PF10598">
    <property type="entry name" value="RRM_4"/>
    <property type="match status" value="1"/>
</dbReference>
<evidence type="ECO:0000313" key="8">
    <source>
        <dbReference type="EMBL" id="ABA27195.1"/>
    </source>
</evidence>
<feature type="domain" description="PROCN" evidence="2">
    <location>
        <begin position="335"/>
        <end position="740"/>
    </location>
</feature>
<feature type="domain" description="PROCT" evidence="3">
    <location>
        <begin position="2153"/>
        <end position="2256"/>
    </location>
</feature>
<dbReference type="SUPFAM" id="SSF53098">
    <property type="entry name" value="Ribonuclease H-like"/>
    <property type="match status" value="2"/>
</dbReference>
<dbReference type="GeneID" id="5788376"/>
<organism evidence="8 9">
    <name type="scientific">Bigelowiella natans</name>
    <name type="common">Pedinomonas minutissima</name>
    <name type="synonym">Chlorarachnion sp. (strain CCMP621)</name>
    <dbReference type="NCBI Taxonomy" id="227086"/>
    <lineage>
        <taxon>Eukaryota</taxon>
        <taxon>Sar</taxon>
        <taxon>Rhizaria</taxon>
        <taxon>Cercozoa</taxon>
        <taxon>Chlorarachniophyceae</taxon>
        <taxon>Bigelowiella</taxon>
    </lineage>
</organism>
<dbReference type="GO" id="GO:0030620">
    <property type="term" value="F:U2 snRNA binding"/>
    <property type="evidence" value="ECO:0007669"/>
    <property type="project" value="TreeGrafter"/>
</dbReference>
<dbReference type="RefSeq" id="XP_001712807.1">
    <property type="nucleotide sequence ID" value="XM_001712755.1"/>
</dbReference>
<dbReference type="InterPro" id="IPR012984">
    <property type="entry name" value="PROCT"/>
</dbReference>
<feature type="domain" description="PRO8NT" evidence="1">
    <location>
        <begin position="9"/>
        <end position="156"/>
    </location>
</feature>
<proteinExistence type="predicted"/>
<dbReference type="Pfam" id="PF08084">
    <property type="entry name" value="PROCT"/>
    <property type="match status" value="1"/>
</dbReference>
<gene>
    <name evidence="8" type="primary">prp8</name>
</gene>
<dbReference type="InterPro" id="IPR019581">
    <property type="entry name" value="Prp8_U5-snRNA-bd"/>
</dbReference>
<dbReference type="GO" id="GO:0005682">
    <property type="term" value="C:U5 snRNP"/>
    <property type="evidence" value="ECO:0007669"/>
    <property type="project" value="TreeGrafter"/>
</dbReference>
<evidence type="ECO:0000259" key="5">
    <source>
        <dbReference type="Pfam" id="PF10597"/>
    </source>
</evidence>
<sequence>MTSNIKNIVSPEHIRKIIKNTDGLKSIDAAIDKRVYIAALKYLPHAIFKIIETIPMPWEQIQYNEILYHSSGAISFVNANPKTILQVFLARWGNTWMKMRKEKKDRKNFKRMRLPSFDDDEKPLDYTQSLLNIEPLEAIKKVIHKSVSKKNLSWLYSPLDKLLNKIKTKDKSYYFNLSTLSILRELSQEIITEIVDINYYFLFNLESFLIAKSLNLIVPGGPSFEPISTEFTKDDILEKASYTVHSSMVSYPIRVEYKLDYPYLYNSNVNLIDDKIYLDQLSHIVKIEDIQLPIFLEESMLFSVKSKNIEEKHAQDILLPKRFKFLFDFLKLYNRNTSKALNLSYAPLPFSNQHPEIKRILDITITRSWYLVHCPLEFPKKVRVSYQKLLKKYIMNKITKKSIQKNSSSSLLTLLKKNEFFQSTKLDWVEAGIHLCKQGYNMLNLLIHKKGLNFLHLDFNFNLKPIKTLTTKERKKSRFGNAFHLTREILRLTKLIIDANIQFRLGNVDAYQLADCLFYIFSHVGHLTGIYRYKYRVMRQIRICKDFKHLIHYRFNTGEIGKGPGVGFWFPLWRVWVFFLRGIIPLLEKWLFNLLSRQFFGRTENKIAKNVTKQRVESHYDLELRASVIHEILSLLPDSTKLNKANLILSHLSEAWRCWKANISWIVPNMPPKIEKIILKYIKQKADWWTNIAHYNRERIKKGATVDKVVCKKNLGRLTRLYLKSEQEKQHKYLKEGPYIKVREVITIYRILIHWLDINNFNLISFPSNEYKFSSKLLVLTLNHLKEQFSMNLKLNLEQKEEMELLEYSYDNNTEIINMIKRHLLTQRSFKEVYIEFMDYYDYLIPVYDVNSIEKLTDSFLDHFIWFEVDKLSLFPFWLKPTDKEIAPYLLYRWCKNISGTFSDTIPNNSDSLILIFQTYLDETFSHIDHTILNRILKILIDNNISEYMTSKNNIYISYKDMTHLNIYGVIRGLQFSSFIVQIFNLIMDLILLGTKKANEFNNVTKDTKSNDYRNQKYNQSSHPIKLFYRINDEIFILLRLSKIEAIEITSNYLQNYKFNKTQEHSMLFDKAENDRPNKKNINSLKDMIIAKAVFNEIKNRIPNSLSKLKWMNTHIKIISKVNRPITFNMLGFKCKFELNNLNTSRVVAKRENEWLISDSYKKLNSRLFKITVSDKSINFFENRIRQILMTSGSLTFTKISNKWNTTLIGMVSFFREAIQGSYSLLETIIKCETKIQTRIKMGLNSKMPARFPSVVFYSPKEMGGLGLISMSHINIPKSDLKYSHQDDHAVTHFQAGMQASDKNNIPNIYRYIKNWDQEFIESYQTWLEYGMKKKEAKEKKKKLTIEDLEPYWNKGIPRINTLFQKDRFLLIYDKGWRMRNIFKKFYILKYNPFWWTDQKHDGKLWNLFNYKTDIIQALGGIHGMLEHTLFKGTYFPSWEGLFWEKSSGFEETMKFRKLTNAQRTGLNQIPNRRFTLWWSPTINRANVYIGFQVQLDLTGIFMHGKIPTLKISLIQIFRAHLWQKIHESLIIDLAQTLDSQTDTLGIEIVQKETIHPRKSYKMNSSCADIVLYCNSLWHCSSTTLISDLNDVFDQKFTSKYWIDIQLRWGDFDSHDIERYVRSRYLDFCTDLQSIYPSTTGLMIGFDLAYNLYSAYGNWIPGIKIVFIQCLSKLIKVNPSLFVLRERIRKGVQLYSSDPSAQSLSSKNYGSLFMNEVVWFVDDTNVYRVTIHKTAEGNFATKPINGAILIINPRTGQLFVKIMHSSLWDGHRRLGHYSKWKCAEEIVSLLNSIPKEELPGKLIVSRKVLLEPLEVHLLDTSNIKVIGTDLLIPFYTLMKLNHINDVVLKSKVSKLLIFNIYDNWLKNSSSYTAFARILLILRGLHINYKKTISILNINYKNLSFSKYLWPNLDAQEWINVEVILKDLIINDYCQRHKITTSSLTQVEIRDIILGLEQYLKPKSNSSSNIKHEKEMTSSKTVSKDNVVIKSFTKSPYERIKFKSKKNWKSRLQKKINTFAIVRNLFINKNEKFNANSRIFLISKHLVLKFASISDTCSETFGYIYGKDSIEFNNISEIICISIPPQLVSGLSLAMAIKHIPHKSTDDFEILGWIHLTAYTENQILSRNLRYHAKLITNIDGLNGNKSIFVILFVSNSYSTLKAFSLTAEGFRNSLSTNIEKLDKDNIKKYLRKVSISLSNKFQGFFLVPKNNLWNYHFFESAFNAEMNYTLKVGIPIDYFEDYHRPFHFRDFYFDNDKNNVEESDV</sequence>
<dbReference type="Pfam" id="PF10597">
    <property type="entry name" value="U5_2-snRNA_bdg"/>
    <property type="match status" value="1"/>
</dbReference>
<keyword evidence="8" id="KW-0542">Nucleomorph</keyword>
<dbReference type="Pfam" id="PF12134">
    <property type="entry name" value="PRP8_domainIV"/>
    <property type="match status" value="1"/>
</dbReference>
<dbReference type="InterPro" id="IPR019582">
    <property type="entry name" value="RRM_spliceosomal_PrP8"/>
</dbReference>
<dbReference type="Pfam" id="PF10596">
    <property type="entry name" value="U6-snRNA_bdg"/>
    <property type="match status" value="1"/>
</dbReference>
<dbReference type="InterPro" id="IPR012591">
    <property type="entry name" value="PRO8NT"/>
</dbReference>
<accession>Q3LWH1</accession>
<name>Q3LWH1_BIGNA</name>
<dbReference type="EMBL" id="DQ158856">
    <property type="protein sequence ID" value="ABA27195.1"/>
    <property type="molecule type" value="Genomic_DNA"/>
</dbReference>
<dbReference type="Proteomes" id="UP000243425">
    <property type="component" value="Nucleomorph 1"/>
</dbReference>
<evidence type="ECO:0000259" key="3">
    <source>
        <dbReference type="Pfam" id="PF08084"/>
    </source>
</evidence>
<evidence type="ECO:0000259" key="7">
    <source>
        <dbReference type="Pfam" id="PF12134"/>
    </source>
</evidence>
<dbReference type="GO" id="GO:0071013">
    <property type="term" value="C:catalytic step 2 spliceosome"/>
    <property type="evidence" value="ECO:0007669"/>
    <property type="project" value="TreeGrafter"/>
</dbReference>
<dbReference type="InterPro" id="IPR012592">
    <property type="entry name" value="PROCN"/>
</dbReference>
<dbReference type="Gene3D" id="3.30.420.230">
    <property type="match status" value="1"/>
</dbReference>
<dbReference type="GO" id="GO:0030623">
    <property type="term" value="F:U5 snRNA binding"/>
    <property type="evidence" value="ECO:0007669"/>
    <property type="project" value="InterPro"/>
</dbReference>
<evidence type="ECO:0000259" key="2">
    <source>
        <dbReference type="Pfam" id="PF08083"/>
    </source>
</evidence>
<evidence type="ECO:0000313" key="9">
    <source>
        <dbReference type="Proteomes" id="UP000243425"/>
    </source>
</evidence>
<dbReference type="CDD" id="cd13838">
    <property type="entry name" value="RNase_H_like_Prp8_IV"/>
    <property type="match status" value="1"/>
</dbReference>
<dbReference type="Pfam" id="PF08082">
    <property type="entry name" value="PRO8NT"/>
    <property type="match status" value="1"/>
</dbReference>
<evidence type="ECO:0000259" key="6">
    <source>
        <dbReference type="Pfam" id="PF10598"/>
    </source>
</evidence>
<dbReference type="InterPro" id="IPR043173">
    <property type="entry name" value="Prp8_domainIV_fingers"/>
</dbReference>